<dbReference type="AlphaFoldDB" id="A0A072VHL9"/>
<dbReference type="EMBL" id="CM001217">
    <property type="protein sequence ID" value="KEH40888.1"/>
    <property type="molecule type" value="Genomic_DNA"/>
</dbReference>
<reference evidence="2" key="3">
    <citation type="submission" date="2015-04" db="UniProtKB">
        <authorList>
            <consortium name="EnsemblPlants"/>
        </authorList>
    </citation>
    <scope>IDENTIFICATION</scope>
    <source>
        <strain evidence="2">cv. Jemalong A17</strain>
    </source>
</reference>
<gene>
    <name evidence="1" type="ordered locus">MTR_1g037020</name>
</gene>
<evidence type="ECO:0000313" key="3">
    <source>
        <dbReference type="Proteomes" id="UP000002051"/>
    </source>
</evidence>
<organism evidence="1 3">
    <name type="scientific">Medicago truncatula</name>
    <name type="common">Barrel medic</name>
    <name type="synonym">Medicago tribuloides</name>
    <dbReference type="NCBI Taxonomy" id="3880"/>
    <lineage>
        <taxon>Eukaryota</taxon>
        <taxon>Viridiplantae</taxon>
        <taxon>Streptophyta</taxon>
        <taxon>Embryophyta</taxon>
        <taxon>Tracheophyta</taxon>
        <taxon>Spermatophyta</taxon>
        <taxon>Magnoliopsida</taxon>
        <taxon>eudicotyledons</taxon>
        <taxon>Gunneridae</taxon>
        <taxon>Pentapetalae</taxon>
        <taxon>rosids</taxon>
        <taxon>fabids</taxon>
        <taxon>Fabales</taxon>
        <taxon>Fabaceae</taxon>
        <taxon>Papilionoideae</taxon>
        <taxon>50 kb inversion clade</taxon>
        <taxon>NPAAA clade</taxon>
        <taxon>Hologalegina</taxon>
        <taxon>IRL clade</taxon>
        <taxon>Trifolieae</taxon>
        <taxon>Medicago</taxon>
    </lineage>
</organism>
<accession>A0A072VHL9</accession>
<reference evidence="1 3" key="2">
    <citation type="journal article" date="2014" name="BMC Genomics">
        <title>An improved genome release (version Mt4.0) for the model legume Medicago truncatula.</title>
        <authorList>
            <person name="Tang H."/>
            <person name="Krishnakumar V."/>
            <person name="Bidwell S."/>
            <person name="Rosen B."/>
            <person name="Chan A."/>
            <person name="Zhou S."/>
            <person name="Gentzbittel L."/>
            <person name="Childs K.L."/>
            <person name="Yandell M."/>
            <person name="Gundlach H."/>
            <person name="Mayer K.F."/>
            <person name="Schwartz D.C."/>
            <person name="Town C.D."/>
        </authorList>
    </citation>
    <scope>GENOME REANNOTATION</scope>
    <source>
        <strain evidence="1">A17</strain>
        <strain evidence="2 3">cv. Jemalong A17</strain>
    </source>
</reference>
<dbReference type="EnsemblPlants" id="KEH40888">
    <property type="protein sequence ID" value="KEH40888"/>
    <property type="gene ID" value="MTR_1g037020"/>
</dbReference>
<dbReference type="HOGENOM" id="CLU_3127299_0_0_1"/>
<sequence>MARNVAVYSCKRKTHSSLHICDMQKYTVVSYTLRLKEELARVIANYLEFR</sequence>
<name>A0A072VHL9_MEDTR</name>
<proteinExistence type="predicted"/>
<keyword evidence="3" id="KW-1185">Reference proteome</keyword>
<evidence type="ECO:0000313" key="1">
    <source>
        <dbReference type="EMBL" id="KEH40888.1"/>
    </source>
</evidence>
<evidence type="ECO:0000313" key="2">
    <source>
        <dbReference type="EnsemblPlants" id="KEH40888"/>
    </source>
</evidence>
<dbReference type="Proteomes" id="UP000002051">
    <property type="component" value="Unassembled WGS sequence"/>
</dbReference>
<reference evidence="1 3" key="1">
    <citation type="journal article" date="2011" name="Nature">
        <title>The Medicago genome provides insight into the evolution of rhizobial symbioses.</title>
        <authorList>
            <person name="Young N.D."/>
            <person name="Debelle F."/>
            <person name="Oldroyd G.E."/>
            <person name="Geurts R."/>
            <person name="Cannon S.B."/>
            <person name="Udvardi M.K."/>
            <person name="Benedito V.A."/>
            <person name="Mayer K.F."/>
            <person name="Gouzy J."/>
            <person name="Schoof H."/>
            <person name="Van de Peer Y."/>
            <person name="Proost S."/>
            <person name="Cook D.R."/>
            <person name="Meyers B.C."/>
            <person name="Spannagl M."/>
            <person name="Cheung F."/>
            <person name="De Mita S."/>
            <person name="Krishnakumar V."/>
            <person name="Gundlach H."/>
            <person name="Zhou S."/>
            <person name="Mudge J."/>
            <person name="Bharti A.K."/>
            <person name="Murray J.D."/>
            <person name="Naoumkina M.A."/>
            <person name="Rosen B."/>
            <person name="Silverstein K.A."/>
            <person name="Tang H."/>
            <person name="Rombauts S."/>
            <person name="Zhao P.X."/>
            <person name="Zhou P."/>
            <person name="Barbe V."/>
            <person name="Bardou P."/>
            <person name="Bechner M."/>
            <person name="Bellec A."/>
            <person name="Berger A."/>
            <person name="Berges H."/>
            <person name="Bidwell S."/>
            <person name="Bisseling T."/>
            <person name="Choisne N."/>
            <person name="Couloux A."/>
            <person name="Denny R."/>
            <person name="Deshpande S."/>
            <person name="Dai X."/>
            <person name="Doyle J.J."/>
            <person name="Dudez A.M."/>
            <person name="Farmer A.D."/>
            <person name="Fouteau S."/>
            <person name="Franken C."/>
            <person name="Gibelin C."/>
            <person name="Gish J."/>
            <person name="Goldstein S."/>
            <person name="Gonzalez A.J."/>
            <person name="Green P.J."/>
            <person name="Hallab A."/>
            <person name="Hartog M."/>
            <person name="Hua A."/>
            <person name="Humphray S.J."/>
            <person name="Jeong D.H."/>
            <person name="Jing Y."/>
            <person name="Jocker A."/>
            <person name="Kenton S.M."/>
            <person name="Kim D.J."/>
            <person name="Klee K."/>
            <person name="Lai H."/>
            <person name="Lang C."/>
            <person name="Lin S."/>
            <person name="Macmil S.L."/>
            <person name="Magdelenat G."/>
            <person name="Matthews L."/>
            <person name="McCorrison J."/>
            <person name="Monaghan E.L."/>
            <person name="Mun J.H."/>
            <person name="Najar F.Z."/>
            <person name="Nicholson C."/>
            <person name="Noirot C."/>
            <person name="O'Bleness M."/>
            <person name="Paule C.R."/>
            <person name="Poulain J."/>
            <person name="Prion F."/>
            <person name="Qin B."/>
            <person name="Qu C."/>
            <person name="Retzel E.F."/>
            <person name="Riddle C."/>
            <person name="Sallet E."/>
            <person name="Samain S."/>
            <person name="Samson N."/>
            <person name="Sanders I."/>
            <person name="Saurat O."/>
            <person name="Scarpelli C."/>
            <person name="Schiex T."/>
            <person name="Segurens B."/>
            <person name="Severin A.J."/>
            <person name="Sherrier D.J."/>
            <person name="Shi R."/>
            <person name="Sims S."/>
            <person name="Singer S.R."/>
            <person name="Sinharoy S."/>
            <person name="Sterck L."/>
            <person name="Viollet A."/>
            <person name="Wang B.B."/>
            <person name="Wang K."/>
            <person name="Wang M."/>
            <person name="Wang X."/>
            <person name="Warfsmann J."/>
            <person name="Weissenbach J."/>
            <person name="White D.D."/>
            <person name="White J.D."/>
            <person name="Wiley G.B."/>
            <person name="Wincker P."/>
            <person name="Xing Y."/>
            <person name="Yang L."/>
            <person name="Yao Z."/>
            <person name="Ying F."/>
            <person name="Zhai J."/>
            <person name="Zhou L."/>
            <person name="Zuber A."/>
            <person name="Denarie J."/>
            <person name="Dixon R.A."/>
            <person name="May G.D."/>
            <person name="Schwartz D.C."/>
            <person name="Rogers J."/>
            <person name="Quetier F."/>
            <person name="Town C.D."/>
            <person name="Roe B.A."/>
        </authorList>
    </citation>
    <scope>NUCLEOTIDE SEQUENCE [LARGE SCALE GENOMIC DNA]</scope>
    <source>
        <strain evidence="1">A17</strain>
        <strain evidence="2 3">cv. Jemalong A17</strain>
    </source>
</reference>
<protein>
    <submittedName>
        <fullName evidence="1 2">Uncharacterized protein</fullName>
    </submittedName>
</protein>